<dbReference type="GO" id="GO:0140664">
    <property type="term" value="F:ATP-dependent DNA damage sensor activity"/>
    <property type="evidence" value="ECO:0007669"/>
    <property type="project" value="InterPro"/>
</dbReference>
<evidence type="ECO:0000256" key="5">
    <source>
        <dbReference type="ARBA" id="ARBA00023125"/>
    </source>
</evidence>
<feature type="compositionally biased region" description="Basic residues" evidence="9">
    <location>
        <begin position="1"/>
        <end position="11"/>
    </location>
</feature>
<dbReference type="Gene3D" id="3.30.420.110">
    <property type="entry name" value="MutS, connector domain"/>
    <property type="match status" value="1"/>
</dbReference>
<dbReference type="OrthoDB" id="121051at2759"/>
<name>A0A9P6DRN7_9AGAM</name>
<evidence type="ECO:0000313" key="12">
    <source>
        <dbReference type="Proteomes" id="UP000886523"/>
    </source>
</evidence>
<dbReference type="Gene3D" id="1.10.1420.10">
    <property type="match status" value="2"/>
</dbReference>
<keyword evidence="3 6" id="KW-0227">DNA damage</keyword>
<dbReference type="InterPro" id="IPR036678">
    <property type="entry name" value="MutS_con_dom_sf"/>
</dbReference>
<evidence type="ECO:0000256" key="4">
    <source>
        <dbReference type="ARBA" id="ARBA00022840"/>
    </source>
</evidence>
<keyword evidence="5 6" id="KW-0238">DNA-binding</keyword>
<feature type="region of interest" description="Disordered" evidence="9">
    <location>
        <begin position="1"/>
        <end position="167"/>
    </location>
</feature>
<protein>
    <recommendedName>
        <fullName evidence="6">DNA mismatch repair protein</fullName>
    </recommendedName>
</protein>
<dbReference type="FunFam" id="3.40.1170.10:FF:000002">
    <property type="entry name" value="DNA mismatch repair protein"/>
    <property type="match status" value="1"/>
</dbReference>
<dbReference type="InterPro" id="IPR045076">
    <property type="entry name" value="MutS"/>
</dbReference>
<keyword evidence="4 6" id="KW-0067">ATP-binding</keyword>
<dbReference type="InterPro" id="IPR036187">
    <property type="entry name" value="DNA_mismatch_repair_MutS_sf"/>
</dbReference>
<dbReference type="InterPro" id="IPR017261">
    <property type="entry name" value="DNA_mismatch_repair_MutS/MSH"/>
</dbReference>
<gene>
    <name evidence="11" type="ORF">BS47DRAFT_1415415</name>
</gene>
<dbReference type="SMART" id="SM00533">
    <property type="entry name" value="MUTSd"/>
    <property type="match status" value="1"/>
</dbReference>
<keyword evidence="8" id="KW-0175">Coiled coil</keyword>
<dbReference type="GO" id="GO:0032301">
    <property type="term" value="C:MutSalpha complex"/>
    <property type="evidence" value="ECO:0007669"/>
    <property type="project" value="TreeGrafter"/>
</dbReference>
<dbReference type="InterPro" id="IPR007695">
    <property type="entry name" value="DNA_mismatch_repair_MutS-lik_N"/>
</dbReference>
<feature type="compositionally biased region" description="Polar residues" evidence="9">
    <location>
        <begin position="34"/>
        <end position="78"/>
    </location>
</feature>
<dbReference type="InterPro" id="IPR027417">
    <property type="entry name" value="P-loop_NTPase"/>
</dbReference>
<dbReference type="InterPro" id="IPR016151">
    <property type="entry name" value="DNA_mismatch_repair_MutS_N"/>
</dbReference>
<dbReference type="Pfam" id="PF05190">
    <property type="entry name" value="MutS_IV"/>
    <property type="match status" value="1"/>
</dbReference>
<dbReference type="SUPFAM" id="SSF53150">
    <property type="entry name" value="DNA repair protein MutS, domain II"/>
    <property type="match status" value="1"/>
</dbReference>
<dbReference type="SUPFAM" id="SSF48334">
    <property type="entry name" value="DNA repair protein MutS, domain III"/>
    <property type="match status" value="1"/>
</dbReference>
<evidence type="ECO:0000313" key="11">
    <source>
        <dbReference type="EMBL" id="KAF9508644.1"/>
    </source>
</evidence>
<evidence type="ECO:0000259" key="10">
    <source>
        <dbReference type="PROSITE" id="PS00486"/>
    </source>
</evidence>
<dbReference type="PANTHER" id="PTHR11361">
    <property type="entry name" value="DNA MISMATCH REPAIR PROTEIN MUTS FAMILY MEMBER"/>
    <property type="match status" value="1"/>
</dbReference>
<organism evidence="11 12">
    <name type="scientific">Hydnum rufescens UP504</name>
    <dbReference type="NCBI Taxonomy" id="1448309"/>
    <lineage>
        <taxon>Eukaryota</taxon>
        <taxon>Fungi</taxon>
        <taxon>Dikarya</taxon>
        <taxon>Basidiomycota</taxon>
        <taxon>Agaricomycotina</taxon>
        <taxon>Agaricomycetes</taxon>
        <taxon>Cantharellales</taxon>
        <taxon>Hydnaceae</taxon>
        <taxon>Hydnum</taxon>
    </lineage>
</organism>
<dbReference type="Pfam" id="PF01624">
    <property type="entry name" value="MutS_I"/>
    <property type="match status" value="1"/>
</dbReference>
<evidence type="ECO:0000256" key="1">
    <source>
        <dbReference type="ARBA" id="ARBA00006271"/>
    </source>
</evidence>
<feature type="coiled-coil region" evidence="8">
    <location>
        <begin position="683"/>
        <end position="710"/>
    </location>
</feature>
<dbReference type="InterPro" id="IPR007860">
    <property type="entry name" value="DNA_mmatch_repair_MutS_con_dom"/>
</dbReference>
<dbReference type="PIRSF" id="PIRSF037677">
    <property type="entry name" value="DNA_mis_repair_Msh6"/>
    <property type="match status" value="1"/>
</dbReference>
<feature type="domain" description="DNA mismatch repair proteins mutS family" evidence="10">
    <location>
        <begin position="949"/>
        <end position="965"/>
    </location>
</feature>
<dbReference type="Gene3D" id="3.40.1170.10">
    <property type="entry name" value="DNA repair protein MutS, domain I"/>
    <property type="match status" value="1"/>
</dbReference>
<proteinExistence type="inferred from homology"/>
<accession>A0A9P6DRN7</accession>
<keyword evidence="12" id="KW-1185">Reference proteome</keyword>
<dbReference type="InterPro" id="IPR007861">
    <property type="entry name" value="DNA_mismatch_repair_MutS_clamp"/>
</dbReference>
<keyword evidence="2 6" id="KW-0547">Nucleotide-binding</keyword>
<comment type="caution">
    <text evidence="11">The sequence shown here is derived from an EMBL/GenBank/DDBJ whole genome shotgun (WGS) entry which is preliminary data.</text>
</comment>
<evidence type="ECO:0000256" key="6">
    <source>
        <dbReference type="PIRNR" id="PIRNR037677"/>
    </source>
</evidence>
<dbReference type="GO" id="GO:0005524">
    <property type="term" value="F:ATP binding"/>
    <property type="evidence" value="ECO:0007669"/>
    <property type="project" value="UniProtKB-UniRule"/>
</dbReference>
<dbReference type="AlphaFoldDB" id="A0A9P6DRN7"/>
<dbReference type="NCBIfam" id="NF003810">
    <property type="entry name" value="PRK05399.1"/>
    <property type="match status" value="1"/>
</dbReference>
<feature type="compositionally biased region" description="Polar residues" evidence="9">
    <location>
        <begin position="156"/>
        <end position="167"/>
    </location>
</feature>
<dbReference type="SUPFAM" id="SSF52540">
    <property type="entry name" value="P-loop containing nucleoside triphosphate hydrolases"/>
    <property type="match status" value="1"/>
</dbReference>
<evidence type="ECO:0000256" key="3">
    <source>
        <dbReference type="ARBA" id="ARBA00022763"/>
    </source>
</evidence>
<evidence type="ECO:0000256" key="7">
    <source>
        <dbReference type="RuleBase" id="RU003756"/>
    </source>
</evidence>
<keyword evidence="6 7" id="KW-0234">DNA repair</keyword>
<dbReference type="Pfam" id="PF00488">
    <property type="entry name" value="MutS_V"/>
    <property type="match status" value="1"/>
</dbReference>
<evidence type="ECO:0000256" key="8">
    <source>
        <dbReference type="SAM" id="Coils"/>
    </source>
</evidence>
<reference evidence="11" key="1">
    <citation type="journal article" date="2020" name="Nat. Commun.">
        <title>Large-scale genome sequencing of mycorrhizal fungi provides insights into the early evolution of symbiotic traits.</title>
        <authorList>
            <person name="Miyauchi S."/>
            <person name="Kiss E."/>
            <person name="Kuo A."/>
            <person name="Drula E."/>
            <person name="Kohler A."/>
            <person name="Sanchez-Garcia M."/>
            <person name="Morin E."/>
            <person name="Andreopoulos B."/>
            <person name="Barry K.W."/>
            <person name="Bonito G."/>
            <person name="Buee M."/>
            <person name="Carver A."/>
            <person name="Chen C."/>
            <person name="Cichocki N."/>
            <person name="Clum A."/>
            <person name="Culley D."/>
            <person name="Crous P.W."/>
            <person name="Fauchery L."/>
            <person name="Girlanda M."/>
            <person name="Hayes R.D."/>
            <person name="Keri Z."/>
            <person name="LaButti K."/>
            <person name="Lipzen A."/>
            <person name="Lombard V."/>
            <person name="Magnuson J."/>
            <person name="Maillard F."/>
            <person name="Murat C."/>
            <person name="Nolan M."/>
            <person name="Ohm R.A."/>
            <person name="Pangilinan J."/>
            <person name="Pereira M.F."/>
            <person name="Perotto S."/>
            <person name="Peter M."/>
            <person name="Pfister S."/>
            <person name="Riley R."/>
            <person name="Sitrit Y."/>
            <person name="Stielow J.B."/>
            <person name="Szollosi G."/>
            <person name="Zifcakova L."/>
            <person name="Stursova M."/>
            <person name="Spatafora J.W."/>
            <person name="Tedersoo L."/>
            <person name="Vaario L.M."/>
            <person name="Yamada A."/>
            <person name="Yan M."/>
            <person name="Wang P."/>
            <person name="Xu J."/>
            <person name="Bruns T."/>
            <person name="Baldrian P."/>
            <person name="Vilgalys R."/>
            <person name="Dunand C."/>
            <person name="Henrissat B."/>
            <person name="Grigoriev I.V."/>
            <person name="Hibbett D."/>
            <person name="Nagy L.G."/>
            <person name="Martin F.M."/>
        </authorList>
    </citation>
    <scope>NUCLEOTIDE SEQUENCE</scope>
    <source>
        <strain evidence="11">UP504</strain>
    </source>
</reference>
<dbReference type="GO" id="GO:0006298">
    <property type="term" value="P:mismatch repair"/>
    <property type="evidence" value="ECO:0007669"/>
    <property type="project" value="InterPro"/>
</dbReference>
<dbReference type="SUPFAM" id="SSF55271">
    <property type="entry name" value="DNA repair protein MutS, domain I"/>
    <property type="match status" value="1"/>
</dbReference>
<feature type="compositionally biased region" description="Acidic residues" evidence="9">
    <location>
        <begin position="122"/>
        <end position="138"/>
    </location>
</feature>
<dbReference type="PROSITE" id="PS00486">
    <property type="entry name" value="DNA_MISMATCH_REPAIR_2"/>
    <property type="match status" value="1"/>
</dbReference>
<evidence type="ECO:0000256" key="9">
    <source>
        <dbReference type="SAM" id="MobiDB-lite"/>
    </source>
</evidence>
<evidence type="ECO:0000256" key="2">
    <source>
        <dbReference type="ARBA" id="ARBA00022741"/>
    </source>
</evidence>
<dbReference type="GO" id="GO:0030983">
    <property type="term" value="F:mismatched DNA binding"/>
    <property type="evidence" value="ECO:0007669"/>
    <property type="project" value="UniProtKB-UniRule"/>
</dbReference>
<dbReference type="Pfam" id="PF05192">
    <property type="entry name" value="MutS_III"/>
    <property type="match status" value="1"/>
</dbReference>
<dbReference type="EMBL" id="MU129054">
    <property type="protein sequence ID" value="KAF9508644.1"/>
    <property type="molecule type" value="Genomic_DNA"/>
</dbReference>
<dbReference type="InterPro" id="IPR007696">
    <property type="entry name" value="DNA_mismatch_repair_MutS_core"/>
</dbReference>
<dbReference type="SMART" id="SM00534">
    <property type="entry name" value="MUTSac"/>
    <property type="match status" value="1"/>
</dbReference>
<sequence>MPPKEKKKSLKQKTLLGFFPKSSQPGPPLPTAITPRQKTSTSKVLENEQEPSSSPRTASQSTPASSRMSAASPITSTPDVKMVGNDEEEDGEVKIVLGRVEVKARGGSSTKRKLLSSRPSTDDDDLNGDFVASDDDMEGASRAKPKPSETGKSKGGNITKSRPSFLSALPSNNFLTAAEQRAQNSKKDKTASENCYSFLVDRRDKDGNPPDSPDFDPRTLYIPKSTWKSFTPFETQFWTIKQDQYDTVLFFQKGKFFELYENDAEIGHSEFDLKLTDRVKMKMVGVPEMSFDFWAAKGYKVGRVDQTETSLGAEMRVAKKGGAKEIVRRELGKILTNGTLVDSNMITDDQAGHLISIREDEGGTSCFGLCILDASTGEFNLSTFTDDVCGTKLETVIRQLRPKEILYTKGNLSVPTTRLLKALLSSSCIWSPLRKMEGLGYDATLETLEELYPADPENMDDDERPSAIPEVILSLINQRVPMEALGSMIWYLRTLNLDKDMLSMKNFCIYDPMRKGKGLVLDGQTLAHIEVLRNSDGSDEGSLLKLLGSCITPFGKRLFRIWLCMPLREVKAINERLDAVDDLMDNPTVENTFTTLAKSLPDLERIVSRIHAGSCKPKDFHRVLTSFRQLSEGFSEIATSADTFKSKSVSGLLRSAPDLEPYIKHVESMFKTPDDDALDLVPVDGKDKEFDEIQGQITDLENELDQGLKKLRERVSHELQYWHSATGNKEIYLVEAPTKCDRIPKNWTKNGSNKTKTRWVVPEMVSTIRQLKEARETRKTVIRDFKLRLYAEFDSERSIWLRAVKVMAELDCLFSLAKSSASMGQPCCRPEFIQSDEAFIDFKQLRHPALSLKNDFIPNDVKLGGDSQRIALLTGPNMGGKSTAMRMTAVGVIMAQLGMYVPAKCARLSPVDAILTRMGAYDNMFSNASTFKVEMDECCKILREATPKSLVILDELGRGTSTYDGMAIAGAVLHQLSTHTLALSCFATHYSTLTDDYAYHPNIRNMHMGTIVDESERRLVFTYKLMNGVAASSFGTHVASLAGVPLGVVNRAEMVSRDFAKQFQTRMAEKRQEIVSALPLTAQADFAYLFRLAAVNTCIYKCPT</sequence>
<dbReference type="InterPro" id="IPR000432">
    <property type="entry name" value="DNA_mismatch_repair_MutS_C"/>
</dbReference>
<dbReference type="Pfam" id="PF05188">
    <property type="entry name" value="MutS_II"/>
    <property type="match status" value="1"/>
</dbReference>
<dbReference type="PANTHER" id="PTHR11361:SF148">
    <property type="entry name" value="DNA MISMATCH REPAIR PROTEIN MSH6"/>
    <property type="match status" value="1"/>
</dbReference>
<dbReference type="Proteomes" id="UP000886523">
    <property type="component" value="Unassembled WGS sequence"/>
</dbReference>
<dbReference type="Gene3D" id="3.40.50.300">
    <property type="entry name" value="P-loop containing nucleotide triphosphate hydrolases"/>
    <property type="match status" value="1"/>
</dbReference>
<comment type="similarity">
    <text evidence="1 6 7">Belongs to the DNA mismatch repair MutS family.</text>
</comment>
<comment type="function">
    <text evidence="6 7">Component of the post-replicative DNA mismatch repair system (MMR).</text>
</comment>